<gene>
    <name evidence="1" type="ORF">CDAR_604591</name>
</gene>
<evidence type="ECO:0000313" key="1">
    <source>
        <dbReference type="EMBL" id="GIX75239.1"/>
    </source>
</evidence>
<accession>A0AAV4MWC2</accession>
<reference evidence="1 2" key="1">
    <citation type="submission" date="2021-06" db="EMBL/GenBank/DDBJ databases">
        <title>Caerostris darwini draft genome.</title>
        <authorList>
            <person name="Kono N."/>
            <person name="Arakawa K."/>
        </authorList>
    </citation>
    <scope>NUCLEOTIDE SEQUENCE [LARGE SCALE GENOMIC DNA]</scope>
</reference>
<name>A0AAV4MWC2_9ARAC</name>
<evidence type="ECO:0000313" key="2">
    <source>
        <dbReference type="Proteomes" id="UP001054837"/>
    </source>
</evidence>
<keyword evidence="2" id="KW-1185">Reference proteome</keyword>
<dbReference type="AlphaFoldDB" id="A0AAV4MWC2"/>
<sequence>MLDFMRPTDDVLDSPGPYNNMETNFFLSLSKVLNAYTMDSGPNAQCKIVRNRNIVNTLFFQVGRMTIKRWHTTQLLTNADEDVPRLLKFRLTMHIS</sequence>
<comment type="caution">
    <text evidence="1">The sequence shown here is derived from an EMBL/GenBank/DDBJ whole genome shotgun (WGS) entry which is preliminary data.</text>
</comment>
<dbReference type="EMBL" id="BPLQ01000813">
    <property type="protein sequence ID" value="GIX75239.1"/>
    <property type="molecule type" value="Genomic_DNA"/>
</dbReference>
<organism evidence="1 2">
    <name type="scientific">Caerostris darwini</name>
    <dbReference type="NCBI Taxonomy" id="1538125"/>
    <lineage>
        <taxon>Eukaryota</taxon>
        <taxon>Metazoa</taxon>
        <taxon>Ecdysozoa</taxon>
        <taxon>Arthropoda</taxon>
        <taxon>Chelicerata</taxon>
        <taxon>Arachnida</taxon>
        <taxon>Araneae</taxon>
        <taxon>Araneomorphae</taxon>
        <taxon>Entelegynae</taxon>
        <taxon>Araneoidea</taxon>
        <taxon>Araneidae</taxon>
        <taxon>Caerostris</taxon>
    </lineage>
</organism>
<proteinExistence type="predicted"/>
<dbReference type="Proteomes" id="UP001054837">
    <property type="component" value="Unassembled WGS sequence"/>
</dbReference>
<protein>
    <recommendedName>
        <fullName evidence="3">PiggyBac transposable element-derived protein domain-containing protein</fullName>
    </recommendedName>
</protein>
<evidence type="ECO:0008006" key="3">
    <source>
        <dbReference type="Google" id="ProtNLM"/>
    </source>
</evidence>